<accession>C6E5T7</accession>
<evidence type="ECO:0000256" key="3">
    <source>
        <dbReference type="PROSITE-ProRule" id="PRU00339"/>
    </source>
</evidence>
<protein>
    <recommendedName>
        <fullName evidence="6">Glycosyltransferase RgtA/B/C/D-like domain-containing protein</fullName>
    </recommendedName>
</protein>
<dbReference type="eggNOG" id="COG3014">
    <property type="taxonomic scope" value="Bacteria"/>
</dbReference>
<dbReference type="EMBL" id="CP001661">
    <property type="protein sequence ID" value="ACT17696.1"/>
    <property type="molecule type" value="Genomic_DNA"/>
</dbReference>
<feature type="transmembrane region" description="Helical" evidence="4">
    <location>
        <begin position="12"/>
        <end position="31"/>
    </location>
</feature>
<dbReference type="PROSITE" id="PS50005">
    <property type="entry name" value="TPR"/>
    <property type="match status" value="1"/>
</dbReference>
<dbReference type="InterPro" id="IPR019734">
    <property type="entry name" value="TPR_rpt"/>
</dbReference>
<evidence type="ECO:0000256" key="4">
    <source>
        <dbReference type="SAM" id="Phobius"/>
    </source>
</evidence>
<keyword evidence="2 3" id="KW-0802">TPR repeat</keyword>
<keyword evidence="4" id="KW-0472">Membrane</keyword>
<dbReference type="OrthoDB" id="127293at2"/>
<dbReference type="PANTHER" id="PTHR44227:SF3">
    <property type="entry name" value="PROTEIN O-MANNOSYL-TRANSFERASE TMTC4"/>
    <property type="match status" value="1"/>
</dbReference>
<dbReference type="HOGENOM" id="CLU_011615_5_2_7"/>
<dbReference type="STRING" id="443144.GM21_1641"/>
<organism evidence="5">
    <name type="scientific">Geobacter sp. (strain M21)</name>
    <dbReference type="NCBI Taxonomy" id="443144"/>
    <lineage>
        <taxon>Bacteria</taxon>
        <taxon>Pseudomonadati</taxon>
        <taxon>Thermodesulfobacteriota</taxon>
        <taxon>Desulfuromonadia</taxon>
        <taxon>Geobacterales</taxon>
        <taxon>Geobacteraceae</taxon>
        <taxon>Geobacter</taxon>
    </lineage>
</organism>
<evidence type="ECO:0008006" key="6">
    <source>
        <dbReference type="Google" id="ProtNLM"/>
    </source>
</evidence>
<name>C6E5T7_GEOSM</name>
<dbReference type="KEGG" id="gem:GM21_1641"/>
<sequence>MRSWANNTTSRHTLLVCLLLVSMILGVYYPALLSGFHPVDDPGIVSLYTSSPPLSQILLPGHGYYYRPLLELSFWLDSVLWGMEARAMHLENVLLHCLNALLVFLLAGKASERVGGEPLLGGTLAAALFSLHPVHVEAVAWVAGRSDLLLTLFVLSALWLWLCWLSSPRPRDLALSLLLMVAALLTKETALVTGGVFLLMALVWPGAASARQRGAALGLMAGPALLLALFALLFHSGTSGLSRFTSATALHRWSACNDALVALGFYARKLLFPLPLNFAITEVDPRHALLGAALLPALSWLFLRRRLSAAFFASALLMVLPAVLIAVNQIAWTPYAERYLYLPCACCAVALVSLVPTKASASRPAVWALVGTLVVAYAAVDLQRTLLWKDKLAFFREAVVRSPRFGTVYNELGGQLLEQGKLEKAAEAFATADRLNKRDSMRLLIKANLLGVAFARQDYLKVRTLFFQTFKDKRAANADFLDLLQKADSRRLPTLSGDAEVALTRDILETLDLLGEKRYDPFWLYRSGQFSLAIGDKAKAAEFFSRAYRLAPAGAHYKEPAKVYLRKLEPAR</sequence>
<keyword evidence="1" id="KW-0677">Repeat</keyword>
<keyword evidence="4" id="KW-0812">Transmembrane</keyword>
<gene>
    <name evidence="5" type="ordered locus">GM21_1641</name>
</gene>
<keyword evidence="4" id="KW-1133">Transmembrane helix</keyword>
<dbReference type="InterPro" id="IPR011990">
    <property type="entry name" value="TPR-like_helical_dom_sf"/>
</dbReference>
<feature type="transmembrane region" description="Helical" evidence="4">
    <location>
        <begin position="148"/>
        <end position="165"/>
    </location>
</feature>
<reference evidence="5" key="1">
    <citation type="submission" date="2009-07" db="EMBL/GenBank/DDBJ databases">
        <title>Complete sequence of Geobacter sp. M21.</title>
        <authorList>
            <consortium name="US DOE Joint Genome Institute"/>
            <person name="Lucas S."/>
            <person name="Copeland A."/>
            <person name="Lapidus A."/>
            <person name="Glavina del Rio T."/>
            <person name="Dalin E."/>
            <person name="Tice H."/>
            <person name="Bruce D."/>
            <person name="Goodwin L."/>
            <person name="Pitluck S."/>
            <person name="Saunders E."/>
            <person name="Brettin T."/>
            <person name="Detter J.C."/>
            <person name="Han C."/>
            <person name="Larimer F."/>
            <person name="Land M."/>
            <person name="Hauser L."/>
            <person name="Kyrpides N."/>
            <person name="Ovchinnikova G."/>
            <person name="Lovley D."/>
        </authorList>
    </citation>
    <scope>NUCLEOTIDE SEQUENCE [LARGE SCALE GENOMIC DNA]</scope>
    <source>
        <strain evidence="5">M21</strain>
    </source>
</reference>
<feature type="transmembrane region" description="Helical" evidence="4">
    <location>
        <begin position="177"/>
        <end position="203"/>
    </location>
</feature>
<evidence type="ECO:0000313" key="5">
    <source>
        <dbReference type="EMBL" id="ACT17696.1"/>
    </source>
</evidence>
<evidence type="ECO:0000256" key="2">
    <source>
        <dbReference type="ARBA" id="ARBA00022803"/>
    </source>
</evidence>
<feature type="transmembrane region" description="Helical" evidence="4">
    <location>
        <begin position="339"/>
        <end position="359"/>
    </location>
</feature>
<feature type="transmembrane region" description="Helical" evidence="4">
    <location>
        <begin position="119"/>
        <end position="142"/>
    </location>
</feature>
<evidence type="ECO:0000256" key="1">
    <source>
        <dbReference type="ARBA" id="ARBA00022737"/>
    </source>
</evidence>
<dbReference type="Gene3D" id="1.25.40.10">
    <property type="entry name" value="Tetratricopeptide repeat domain"/>
    <property type="match status" value="1"/>
</dbReference>
<dbReference type="InterPro" id="IPR052346">
    <property type="entry name" value="O-mannosyl-transferase_TMTC"/>
</dbReference>
<feature type="transmembrane region" description="Helical" evidence="4">
    <location>
        <begin position="309"/>
        <end position="327"/>
    </location>
</feature>
<dbReference type="SUPFAM" id="SSF48452">
    <property type="entry name" value="TPR-like"/>
    <property type="match status" value="1"/>
</dbReference>
<feature type="transmembrane region" description="Helical" evidence="4">
    <location>
        <begin position="365"/>
        <end position="382"/>
    </location>
</feature>
<feature type="repeat" description="TPR" evidence="3">
    <location>
        <begin position="406"/>
        <end position="439"/>
    </location>
</feature>
<dbReference type="PANTHER" id="PTHR44227">
    <property type="match status" value="1"/>
</dbReference>
<feature type="transmembrane region" description="Helical" evidence="4">
    <location>
        <begin position="215"/>
        <end position="234"/>
    </location>
</feature>
<dbReference type="AlphaFoldDB" id="C6E5T7"/>
<proteinExistence type="predicted"/>